<proteinExistence type="inferred from homology"/>
<dbReference type="InterPro" id="IPR036291">
    <property type="entry name" value="NAD(P)-bd_dom_sf"/>
</dbReference>
<evidence type="ECO:0000256" key="4">
    <source>
        <dbReference type="ARBA" id="ARBA00022857"/>
    </source>
</evidence>
<dbReference type="OrthoDB" id="9788224at2"/>
<comment type="catalytic activity">
    <reaction evidence="10">
        <text>a 2,3-saturated acyl-[ACP] + NADP(+) = a (2E)-enoyl-[ACP] + NADPH + H(+)</text>
        <dbReference type="Rhea" id="RHEA:22564"/>
        <dbReference type="Rhea" id="RHEA-COMP:9925"/>
        <dbReference type="Rhea" id="RHEA-COMP:9926"/>
        <dbReference type="ChEBI" id="CHEBI:15378"/>
        <dbReference type="ChEBI" id="CHEBI:57783"/>
        <dbReference type="ChEBI" id="CHEBI:58349"/>
        <dbReference type="ChEBI" id="CHEBI:78784"/>
        <dbReference type="ChEBI" id="CHEBI:78785"/>
        <dbReference type="EC" id="1.3.1.104"/>
    </reaction>
</comment>
<evidence type="ECO:0000256" key="1">
    <source>
        <dbReference type="ARBA" id="ARBA00010371"/>
    </source>
</evidence>
<dbReference type="SUPFAM" id="SSF50129">
    <property type="entry name" value="GroES-like"/>
    <property type="match status" value="1"/>
</dbReference>
<feature type="domain" description="Enoyl reductase (ER)" evidence="12">
    <location>
        <begin position="11"/>
        <end position="323"/>
    </location>
</feature>
<evidence type="ECO:0000256" key="9">
    <source>
        <dbReference type="ARBA" id="ARBA00038963"/>
    </source>
</evidence>
<protein>
    <recommendedName>
        <fullName evidence="9">enoyl-[acyl-carrier-protein] reductase</fullName>
        <ecNumber evidence="9">1.3.1.104</ecNumber>
    </recommendedName>
</protein>
<dbReference type="PANTHER" id="PTHR43981:SF2">
    <property type="entry name" value="ENOYL-[ACYL-CARRIER-PROTEIN] REDUCTASE, MITOCHONDRIAL"/>
    <property type="match status" value="1"/>
</dbReference>
<dbReference type="InterPro" id="IPR013149">
    <property type="entry name" value="ADH-like_C"/>
</dbReference>
<evidence type="ECO:0000259" key="12">
    <source>
        <dbReference type="SMART" id="SM00829"/>
    </source>
</evidence>
<dbReference type="PANTHER" id="PTHR43981">
    <property type="entry name" value="ENOYL-[ACYL-CARRIER-PROTEIN] REDUCTASE, MITOCHONDRIAL"/>
    <property type="match status" value="1"/>
</dbReference>
<dbReference type="Pfam" id="PF08240">
    <property type="entry name" value="ADH_N"/>
    <property type="match status" value="1"/>
</dbReference>
<keyword evidence="3" id="KW-0276">Fatty acid metabolism</keyword>
<dbReference type="InterPro" id="IPR051034">
    <property type="entry name" value="Mito_Enoyl-ACP_Reductase"/>
</dbReference>
<evidence type="ECO:0000256" key="8">
    <source>
        <dbReference type="ARBA" id="ARBA00023160"/>
    </source>
</evidence>
<accession>A0A844GY01</accession>
<dbReference type="EC" id="1.3.1.104" evidence="9"/>
<dbReference type="Proteomes" id="UP000442533">
    <property type="component" value="Unassembled WGS sequence"/>
</dbReference>
<evidence type="ECO:0000313" key="13">
    <source>
        <dbReference type="EMBL" id="MTH33546.1"/>
    </source>
</evidence>
<evidence type="ECO:0000256" key="10">
    <source>
        <dbReference type="ARBA" id="ARBA00048843"/>
    </source>
</evidence>
<organism evidence="13 14">
    <name type="scientific">Paracoccus limosus</name>
    <dbReference type="NCBI Taxonomy" id="913252"/>
    <lineage>
        <taxon>Bacteria</taxon>
        <taxon>Pseudomonadati</taxon>
        <taxon>Pseudomonadota</taxon>
        <taxon>Alphaproteobacteria</taxon>
        <taxon>Rhodobacterales</taxon>
        <taxon>Paracoccaceae</taxon>
        <taxon>Paracoccus</taxon>
    </lineage>
</organism>
<dbReference type="SMART" id="SM00829">
    <property type="entry name" value="PKS_ER"/>
    <property type="match status" value="1"/>
</dbReference>
<dbReference type="Pfam" id="PF00107">
    <property type="entry name" value="ADH_zinc_N"/>
    <property type="match status" value="1"/>
</dbReference>
<evidence type="ECO:0000256" key="11">
    <source>
        <dbReference type="SAM" id="MobiDB-lite"/>
    </source>
</evidence>
<keyword evidence="7" id="KW-0443">Lipid metabolism</keyword>
<keyword evidence="14" id="KW-1185">Reference proteome</keyword>
<dbReference type="InterPro" id="IPR013154">
    <property type="entry name" value="ADH-like_N"/>
</dbReference>
<dbReference type="AlphaFoldDB" id="A0A844GY01"/>
<dbReference type="SUPFAM" id="SSF51735">
    <property type="entry name" value="NAD(P)-binding Rossmann-fold domains"/>
    <property type="match status" value="1"/>
</dbReference>
<dbReference type="InterPro" id="IPR011032">
    <property type="entry name" value="GroES-like_sf"/>
</dbReference>
<feature type="region of interest" description="Disordered" evidence="11">
    <location>
        <begin position="1"/>
        <end position="24"/>
    </location>
</feature>
<reference evidence="13 14" key="1">
    <citation type="submission" date="2019-11" db="EMBL/GenBank/DDBJ databases">
        <authorList>
            <person name="Dong K."/>
        </authorList>
    </citation>
    <scope>NUCLEOTIDE SEQUENCE [LARGE SCALE GENOMIC DNA]</scope>
    <source>
        <strain evidence="13 14">JCM 17370</strain>
    </source>
</reference>
<evidence type="ECO:0000256" key="5">
    <source>
        <dbReference type="ARBA" id="ARBA00022946"/>
    </source>
</evidence>
<dbReference type="EMBL" id="WMIF01000002">
    <property type="protein sequence ID" value="MTH33546.1"/>
    <property type="molecule type" value="Genomic_DNA"/>
</dbReference>
<evidence type="ECO:0000256" key="3">
    <source>
        <dbReference type="ARBA" id="ARBA00022832"/>
    </source>
</evidence>
<evidence type="ECO:0000256" key="2">
    <source>
        <dbReference type="ARBA" id="ARBA00022516"/>
    </source>
</evidence>
<dbReference type="Gene3D" id="3.40.50.720">
    <property type="entry name" value="NAD(P)-binding Rossmann-like Domain"/>
    <property type="match status" value="1"/>
</dbReference>
<evidence type="ECO:0000313" key="14">
    <source>
        <dbReference type="Proteomes" id="UP000442533"/>
    </source>
</evidence>
<keyword evidence="6" id="KW-0560">Oxidoreductase</keyword>
<sequence>MRSAVHHHFGEPAEVLAAEDSPMPQPGAGQVRLRTILAPIHNHDIWTVRGSYGYKPSLPAVGGSEAVGTVDALGAGVEGIALGQRVAVAGVHGAWAEYVLAPAQALVPLPDAISDEQGAQLVAMPFSALTLLEFLQVGPGDWIIQNTANGAVGKAVAMLAKARGIHAINLVRRDAAVAELTELGIGHAVSTEASGWQDRVRALTGGAPIRAGVDSVGGKAAGQILSLLGEGGLLVSFGTMSGGAMEVSSGDLIFKQATIKGFWGAKVSAAMSAADKARLMAELIRLVIAGKVLLPVGAIYGLDQVKEAMAASLAPGKTGKILLRP</sequence>
<keyword evidence="2" id="KW-0444">Lipid biosynthesis</keyword>
<dbReference type="GO" id="GO:0006633">
    <property type="term" value="P:fatty acid biosynthetic process"/>
    <property type="evidence" value="ECO:0007669"/>
    <property type="project" value="UniProtKB-KW"/>
</dbReference>
<keyword evidence="4" id="KW-0521">NADP</keyword>
<keyword evidence="5" id="KW-0809">Transit peptide</keyword>
<dbReference type="InterPro" id="IPR020843">
    <property type="entry name" value="ER"/>
</dbReference>
<dbReference type="Gene3D" id="3.90.180.10">
    <property type="entry name" value="Medium-chain alcohol dehydrogenases, catalytic domain"/>
    <property type="match status" value="1"/>
</dbReference>
<evidence type="ECO:0000256" key="6">
    <source>
        <dbReference type="ARBA" id="ARBA00023002"/>
    </source>
</evidence>
<name>A0A844GY01_9RHOB</name>
<keyword evidence="8" id="KW-0275">Fatty acid biosynthesis</keyword>
<comment type="similarity">
    <text evidence="1">Belongs to the zinc-containing alcohol dehydrogenase family. Quinone oxidoreductase subfamily.</text>
</comment>
<evidence type="ECO:0000256" key="7">
    <source>
        <dbReference type="ARBA" id="ARBA00023098"/>
    </source>
</evidence>
<dbReference type="CDD" id="cd08292">
    <property type="entry name" value="ETR_like_2"/>
    <property type="match status" value="1"/>
</dbReference>
<dbReference type="RefSeq" id="WP_155063112.1">
    <property type="nucleotide sequence ID" value="NZ_WMIF01000002.1"/>
</dbReference>
<dbReference type="GO" id="GO:0141148">
    <property type="term" value="F:enoyl-[acyl-carrier-protein] reductase (NADPH) activity"/>
    <property type="evidence" value="ECO:0007669"/>
    <property type="project" value="UniProtKB-EC"/>
</dbReference>
<gene>
    <name evidence="13" type="ORF">GL279_02910</name>
</gene>
<comment type="caution">
    <text evidence="13">The sequence shown here is derived from an EMBL/GenBank/DDBJ whole genome shotgun (WGS) entry which is preliminary data.</text>
</comment>